<dbReference type="Proteomes" id="UP001183535">
    <property type="component" value="Unassembled WGS sequence"/>
</dbReference>
<dbReference type="SUPFAM" id="SSF55961">
    <property type="entry name" value="Bet v1-like"/>
    <property type="match status" value="1"/>
</dbReference>
<name>A0ABD5F1U8_9ACTN</name>
<reference evidence="4" key="1">
    <citation type="submission" date="2023-07" db="EMBL/GenBank/DDBJ databases">
        <title>30 novel species of actinomycetes from the DSMZ collection.</title>
        <authorList>
            <person name="Nouioui I."/>
        </authorList>
    </citation>
    <scope>NUCLEOTIDE SEQUENCE [LARGE SCALE GENOMIC DNA]</scope>
    <source>
        <strain evidence="4">DSM 41981</strain>
    </source>
</reference>
<sequence length="157" mass="16902">MSAIHIVRAYPHPPQKVWRAVTDPELIPLWTATGAGARPEGFATAVGTTFRFVAKPKPGWSGVVVCEVLEVREPSLLRYSWQDEGGGEVTEVAYRLEPHGDGTRFTYDHTGFHGLGGFLMAKILGSVRTRMLTTGLPAVLNGLDGPCAPHPGSPRAT</sequence>
<evidence type="ECO:0000313" key="4">
    <source>
        <dbReference type="Proteomes" id="UP001183535"/>
    </source>
</evidence>
<dbReference type="Pfam" id="PF08327">
    <property type="entry name" value="AHSA1"/>
    <property type="match status" value="1"/>
</dbReference>
<accession>A0ABD5F1U8</accession>
<dbReference type="InterPro" id="IPR013538">
    <property type="entry name" value="ASHA1/2-like_C"/>
</dbReference>
<evidence type="ECO:0000256" key="1">
    <source>
        <dbReference type="ARBA" id="ARBA00006817"/>
    </source>
</evidence>
<comment type="similarity">
    <text evidence="1">Belongs to the AHA1 family.</text>
</comment>
<comment type="caution">
    <text evidence="3">The sequence shown here is derived from an EMBL/GenBank/DDBJ whole genome shotgun (WGS) entry which is preliminary data.</text>
</comment>
<feature type="domain" description="Activator of Hsp90 ATPase homologue 1/2-like C-terminal" evidence="2">
    <location>
        <begin position="12"/>
        <end position="113"/>
    </location>
</feature>
<protein>
    <submittedName>
        <fullName evidence="3">SRPBCC domain-containing protein</fullName>
    </submittedName>
</protein>
<dbReference type="Gene3D" id="3.30.530.20">
    <property type="match status" value="1"/>
</dbReference>
<evidence type="ECO:0000259" key="2">
    <source>
        <dbReference type="Pfam" id="PF08327"/>
    </source>
</evidence>
<gene>
    <name evidence="3" type="ORF">RM877_34570</name>
</gene>
<proteinExistence type="inferred from homology"/>
<dbReference type="CDD" id="cd07814">
    <property type="entry name" value="SRPBCC_CalC_Aha1-like"/>
    <property type="match status" value="1"/>
</dbReference>
<evidence type="ECO:0000313" key="3">
    <source>
        <dbReference type="EMBL" id="MDT0439794.1"/>
    </source>
</evidence>
<keyword evidence="4" id="KW-1185">Reference proteome</keyword>
<organism evidence="3 4">
    <name type="scientific">Streptomyces doudnae</name>
    <dbReference type="NCBI Taxonomy" id="3075536"/>
    <lineage>
        <taxon>Bacteria</taxon>
        <taxon>Bacillati</taxon>
        <taxon>Actinomycetota</taxon>
        <taxon>Actinomycetes</taxon>
        <taxon>Kitasatosporales</taxon>
        <taxon>Streptomycetaceae</taxon>
        <taxon>Streptomyces</taxon>
    </lineage>
</organism>
<dbReference type="AlphaFoldDB" id="A0ABD5F1U8"/>
<dbReference type="InterPro" id="IPR023393">
    <property type="entry name" value="START-like_dom_sf"/>
</dbReference>
<dbReference type="EMBL" id="JAVRES010000031">
    <property type="protein sequence ID" value="MDT0439794.1"/>
    <property type="molecule type" value="Genomic_DNA"/>
</dbReference>
<dbReference type="RefSeq" id="WP_093827969.1">
    <property type="nucleotide sequence ID" value="NZ_JAVRES010000031.1"/>
</dbReference>